<evidence type="ECO:0000259" key="11">
    <source>
        <dbReference type="PROSITE" id="PS50835"/>
    </source>
</evidence>
<feature type="chain" id="PRO_5043668999" description="SRCR domain-containing protein" evidence="9">
    <location>
        <begin position="31"/>
        <end position="384"/>
    </location>
</feature>
<reference evidence="12 13" key="1">
    <citation type="submission" date="2020-10" db="EMBL/GenBank/DDBJ databases">
        <title>Pygocentrus nattereri (red-bellied piranha) genome, fPygNat1, primary haplotype.</title>
        <authorList>
            <person name="Myers G."/>
            <person name="Meyer A."/>
            <person name="Karagic N."/>
            <person name="Pippel M."/>
            <person name="Winkler S."/>
            <person name="Tracey A."/>
            <person name="Wood J."/>
            <person name="Formenti G."/>
            <person name="Howe K."/>
            <person name="Fedrigo O."/>
            <person name="Jarvis E.D."/>
        </authorList>
    </citation>
    <scope>NUCLEOTIDE SEQUENCE [LARGE SCALE GENOMIC DNA]</scope>
</reference>
<keyword evidence="2" id="KW-0964">Secreted</keyword>
<dbReference type="Gene3D" id="2.60.40.10">
    <property type="entry name" value="Immunoglobulins"/>
    <property type="match status" value="1"/>
</dbReference>
<dbReference type="PROSITE" id="PS00420">
    <property type="entry name" value="SRCR_1"/>
    <property type="match status" value="2"/>
</dbReference>
<feature type="domain" description="Ig-like" evidence="11">
    <location>
        <begin position="242"/>
        <end position="323"/>
    </location>
</feature>
<dbReference type="GO" id="GO:0005615">
    <property type="term" value="C:extracellular space"/>
    <property type="evidence" value="ECO:0007669"/>
    <property type="project" value="TreeGrafter"/>
</dbReference>
<dbReference type="SUPFAM" id="SSF48726">
    <property type="entry name" value="Immunoglobulin"/>
    <property type="match status" value="1"/>
</dbReference>
<dbReference type="PROSITE" id="PS50835">
    <property type="entry name" value="IG_LIKE"/>
    <property type="match status" value="1"/>
</dbReference>
<evidence type="ECO:0000256" key="3">
    <source>
        <dbReference type="ARBA" id="ARBA00022729"/>
    </source>
</evidence>
<comment type="caution">
    <text evidence="7">Lacks conserved residue(s) required for the propagation of feature annotation.</text>
</comment>
<organism evidence="12 13">
    <name type="scientific">Pygocentrus nattereri</name>
    <name type="common">Red-bellied piranha</name>
    <dbReference type="NCBI Taxonomy" id="42514"/>
    <lineage>
        <taxon>Eukaryota</taxon>
        <taxon>Metazoa</taxon>
        <taxon>Chordata</taxon>
        <taxon>Craniata</taxon>
        <taxon>Vertebrata</taxon>
        <taxon>Euteleostomi</taxon>
        <taxon>Actinopterygii</taxon>
        <taxon>Neopterygii</taxon>
        <taxon>Teleostei</taxon>
        <taxon>Ostariophysi</taxon>
        <taxon>Characiformes</taxon>
        <taxon>Characoidei</taxon>
        <taxon>Pygocentrus</taxon>
    </lineage>
</organism>
<evidence type="ECO:0000256" key="9">
    <source>
        <dbReference type="SAM" id="SignalP"/>
    </source>
</evidence>
<comment type="subcellular location">
    <subcellularLocation>
        <location evidence="1">Secreted</location>
    </subcellularLocation>
</comment>
<feature type="domain" description="SRCR" evidence="10">
    <location>
        <begin position="137"/>
        <end position="236"/>
    </location>
</feature>
<dbReference type="FunFam" id="3.10.250.10:FF:000006">
    <property type="entry name" value="neurotrypsin isoform X2"/>
    <property type="match status" value="1"/>
</dbReference>
<feature type="disulfide bond" evidence="7">
    <location>
        <begin position="205"/>
        <end position="215"/>
    </location>
</feature>
<accession>A0A3B4DJK5</accession>
<dbReference type="Ensembl" id="ENSPNAT00000009786.2">
    <property type="protein sequence ID" value="ENSPNAP00000024567.2"/>
    <property type="gene ID" value="ENSPNAG00000009154.2"/>
</dbReference>
<dbReference type="OMA" id="CDDIWAL"/>
<evidence type="ECO:0000256" key="6">
    <source>
        <dbReference type="ARBA" id="ARBA00023180"/>
    </source>
</evidence>
<dbReference type="Pfam" id="PF00530">
    <property type="entry name" value="SRCR"/>
    <property type="match status" value="2"/>
</dbReference>
<evidence type="ECO:0008006" key="14">
    <source>
        <dbReference type="Google" id="ProtNLM"/>
    </source>
</evidence>
<keyword evidence="3 9" id="KW-0732">Signal</keyword>
<dbReference type="GO" id="GO:0031638">
    <property type="term" value="P:zymogen activation"/>
    <property type="evidence" value="ECO:0007669"/>
    <property type="project" value="TreeGrafter"/>
</dbReference>
<dbReference type="SUPFAM" id="SSF56487">
    <property type="entry name" value="SRCR-like"/>
    <property type="match status" value="2"/>
</dbReference>
<feature type="transmembrane region" description="Helical" evidence="8">
    <location>
        <begin position="331"/>
        <end position="355"/>
    </location>
</feature>
<evidence type="ECO:0000256" key="5">
    <source>
        <dbReference type="ARBA" id="ARBA00023157"/>
    </source>
</evidence>
<dbReference type="SMART" id="SM00202">
    <property type="entry name" value="SR"/>
    <property type="match status" value="2"/>
</dbReference>
<keyword evidence="4" id="KW-0677">Repeat</keyword>
<dbReference type="Pfam" id="PF13895">
    <property type="entry name" value="Ig_2"/>
    <property type="match status" value="1"/>
</dbReference>
<dbReference type="InterPro" id="IPR007110">
    <property type="entry name" value="Ig-like_dom"/>
</dbReference>
<dbReference type="PANTHER" id="PTHR48071:SF15">
    <property type="entry name" value="SRCR DOMAIN-CONTAINING PROTEIN"/>
    <property type="match status" value="1"/>
</dbReference>
<dbReference type="GO" id="GO:0005886">
    <property type="term" value="C:plasma membrane"/>
    <property type="evidence" value="ECO:0007669"/>
    <property type="project" value="TreeGrafter"/>
</dbReference>
<keyword evidence="5 7" id="KW-1015">Disulfide bond</keyword>
<dbReference type="PANTHER" id="PTHR48071">
    <property type="entry name" value="SRCR DOMAIN-CONTAINING PROTEIN"/>
    <property type="match status" value="1"/>
</dbReference>
<evidence type="ECO:0000256" key="4">
    <source>
        <dbReference type="ARBA" id="ARBA00022737"/>
    </source>
</evidence>
<protein>
    <recommendedName>
        <fullName evidence="14">SRCR domain-containing protein</fullName>
    </recommendedName>
</protein>
<keyword evidence="8" id="KW-0472">Membrane</keyword>
<proteinExistence type="predicted"/>
<dbReference type="InterPro" id="IPR036772">
    <property type="entry name" value="SRCR-like_dom_sf"/>
</dbReference>
<keyword evidence="8" id="KW-0812">Transmembrane</keyword>
<sequence>MELKTRMLRPPLTVMLVASFFASLLAGTDSVNIRLVNGHDFCSGRVEVYVDDQWGTVCDDGWDLNDAEVVCRQLGCGKALRAHSSASFGKGSGPIHLNNVGCSGKESIITECHHDGFKKHNCGHGEDAGVTCTVKGIRLLNGKNPCCGKVEINRKDQWGTVCDDDWNMNDAAVVCRELGCGKAVSALHTSLEQGRGLILLRDFNCFGGESAISECFYKESESHNCSHGKYAGVVCSGDLQSPMLFLNSSQFVGEAVQFRCIAPFPTCIPVDFKLYRNGESIKTQTAEFSTTFNLTVDSSHQGQYSCDYSFQGNSSITSSKSNSVDITVASLAPFISSGVAAGLFLILVAIIIFFVKRCKSKKTQMIDYANMDSEGEYFIFKIHL</sequence>
<evidence type="ECO:0000313" key="13">
    <source>
        <dbReference type="Proteomes" id="UP001501920"/>
    </source>
</evidence>
<dbReference type="GeneTree" id="ENSGT00950000183145"/>
<evidence type="ECO:0000313" key="12">
    <source>
        <dbReference type="Ensembl" id="ENSPNAP00000024567.2"/>
    </source>
</evidence>
<dbReference type="Gene3D" id="3.10.250.10">
    <property type="entry name" value="SRCR-like domain"/>
    <property type="match status" value="2"/>
</dbReference>
<feature type="domain" description="SRCR" evidence="10">
    <location>
        <begin position="33"/>
        <end position="133"/>
    </location>
</feature>
<evidence type="ECO:0000259" key="10">
    <source>
        <dbReference type="PROSITE" id="PS50287"/>
    </source>
</evidence>
<reference evidence="12" key="2">
    <citation type="submission" date="2025-08" db="UniProtKB">
        <authorList>
            <consortium name="Ensembl"/>
        </authorList>
    </citation>
    <scope>IDENTIFICATION</scope>
</reference>
<evidence type="ECO:0000256" key="8">
    <source>
        <dbReference type="SAM" id="Phobius"/>
    </source>
</evidence>
<reference evidence="12" key="3">
    <citation type="submission" date="2025-09" db="UniProtKB">
        <authorList>
            <consortium name="Ensembl"/>
        </authorList>
    </citation>
    <scope>IDENTIFICATION</scope>
</reference>
<evidence type="ECO:0000256" key="7">
    <source>
        <dbReference type="PROSITE-ProRule" id="PRU00196"/>
    </source>
</evidence>
<dbReference type="Proteomes" id="UP001501920">
    <property type="component" value="Chromosome 14"/>
</dbReference>
<keyword evidence="8" id="KW-1133">Transmembrane helix</keyword>
<name>A0A3B4DJK5_PYGNA</name>
<dbReference type="InterPro" id="IPR013783">
    <property type="entry name" value="Ig-like_fold"/>
</dbReference>
<keyword evidence="6" id="KW-0325">Glycoprotein</keyword>
<feature type="disulfide bond" evidence="7">
    <location>
        <begin position="58"/>
        <end position="122"/>
    </location>
</feature>
<evidence type="ECO:0000256" key="1">
    <source>
        <dbReference type="ARBA" id="ARBA00004613"/>
    </source>
</evidence>
<dbReference type="GO" id="GO:0004252">
    <property type="term" value="F:serine-type endopeptidase activity"/>
    <property type="evidence" value="ECO:0007669"/>
    <property type="project" value="TreeGrafter"/>
</dbReference>
<dbReference type="PROSITE" id="PS50287">
    <property type="entry name" value="SRCR_2"/>
    <property type="match status" value="2"/>
</dbReference>
<feature type="disulfide bond" evidence="7">
    <location>
        <begin position="71"/>
        <end position="132"/>
    </location>
</feature>
<dbReference type="FunFam" id="3.10.250.10:FF:000031">
    <property type="entry name" value="RIKEN cDNA 5830411N06, isoform CRA_a"/>
    <property type="match status" value="1"/>
</dbReference>
<feature type="disulfide bond" evidence="7">
    <location>
        <begin position="102"/>
        <end position="112"/>
    </location>
</feature>
<feature type="signal peptide" evidence="9">
    <location>
        <begin position="1"/>
        <end position="30"/>
    </location>
</feature>
<dbReference type="InterPro" id="IPR001190">
    <property type="entry name" value="SRCR"/>
</dbReference>
<keyword evidence="13" id="KW-1185">Reference proteome</keyword>
<evidence type="ECO:0000256" key="2">
    <source>
        <dbReference type="ARBA" id="ARBA00022525"/>
    </source>
</evidence>
<dbReference type="PRINTS" id="PR00258">
    <property type="entry name" value="SPERACTRCPTR"/>
</dbReference>
<dbReference type="AlphaFoldDB" id="A0A3B4DJK5"/>
<dbReference type="InterPro" id="IPR036179">
    <property type="entry name" value="Ig-like_dom_sf"/>
</dbReference>